<evidence type="ECO:0000313" key="2">
    <source>
        <dbReference type="Proteomes" id="UP000009168"/>
    </source>
</evidence>
<dbReference type="AlphaFoldDB" id="I7M833"/>
<keyword evidence="2" id="KW-1185">Reference proteome</keyword>
<reference evidence="2" key="1">
    <citation type="journal article" date="2006" name="PLoS Biol.">
        <title>Macronuclear genome sequence of the ciliate Tetrahymena thermophila, a model eukaryote.</title>
        <authorList>
            <person name="Eisen J.A."/>
            <person name="Coyne R.S."/>
            <person name="Wu M."/>
            <person name="Wu D."/>
            <person name="Thiagarajan M."/>
            <person name="Wortman J.R."/>
            <person name="Badger J.H."/>
            <person name="Ren Q."/>
            <person name="Amedeo P."/>
            <person name="Jones K.M."/>
            <person name="Tallon L.J."/>
            <person name="Delcher A.L."/>
            <person name="Salzberg S.L."/>
            <person name="Silva J.C."/>
            <person name="Haas B.J."/>
            <person name="Majoros W.H."/>
            <person name="Farzad M."/>
            <person name="Carlton J.M."/>
            <person name="Smith R.K. Jr."/>
            <person name="Garg J."/>
            <person name="Pearlman R.E."/>
            <person name="Karrer K.M."/>
            <person name="Sun L."/>
            <person name="Manning G."/>
            <person name="Elde N.C."/>
            <person name="Turkewitz A.P."/>
            <person name="Asai D.J."/>
            <person name="Wilkes D.E."/>
            <person name="Wang Y."/>
            <person name="Cai H."/>
            <person name="Collins K."/>
            <person name="Stewart B.A."/>
            <person name="Lee S.R."/>
            <person name="Wilamowska K."/>
            <person name="Weinberg Z."/>
            <person name="Ruzzo W.L."/>
            <person name="Wloga D."/>
            <person name="Gaertig J."/>
            <person name="Frankel J."/>
            <person name="Tsao C.-C."/>
            <person name="Gorovsky M.A."/>
            <person name="Keeling P.J."/>
            <person name="Waller R.F."/>
            <person name="Patron N.J."/>
            <person name="Cherry J.M."/>
            <person name="Stover N.A."/>
            <person name="Krieger C.J."/>
            <person name="del Toro C."/>
            <person name="Ryder H.F."/>
            <person name="Williamson S.C."/>
            <person name="Barbeau R.A."/>
            <person name="Hamilton E.P."/>
            <person name="Orias E."/>
        </authorList>
    </citation>
    <scope>NUCLEOTIDE SEQUENCE [LARGE SCALE GENOMIC DNA]</scope>
    <source>
        <strain evidence="2">SB210</strain>
    </source>
</reference>
<organism evidence="1 2">
    <name type="scientific">Tetrahymena thermophila (strain SB210)</name>
    <dbReference type="NCBI Taxonomy" id="312017"/>
    <lineage>
        <taxon>Eukaryota</taxon>
        <taxon>Sar</taxon>
        <taxon>Alveolata</taxon>
        <taxon>Ciliophora</taxon>
        <taxon>Intramacronucleata</taxon>
        <taxon>Oligohymenophorea</taxon>
        <taxon>Hymenostomatida</taxon>
        <taxon>Tetrahymenina</taxon>
        <taxon>Tetrahymenidae</taxon>
        <taxon>Tetrahymena</taxon>
    </lineage>
</organism>
<dbReference type="KEGG" id="tet:TTHERM_00191880"/>
<accession>I7M833</accession>
<dbReference type="EMBL" id="GG662693">
    <property type="protein sequence ID" value="EAR96519.1"/>
    <property type="molecule type" value="Genomic_DNA"/>
</dbReference>
<dbReference type="RefSeq" id="XP_001016764.1">
    <property type="nucleotide sequence ID" value="XM_001016764.3"/>
</dbReference>
<proteinExistence type="predicted"/>
<protein>
    <submittedName>
        <fullName evidence="1">Uncharacterized protein</fullName>
    </submittedName>
</protein>
<gene>
    <name evidence="1" type="ORF">TTHERM_00191880</name>
</gene>
<sequence>MTVDIDRIVEITENYLDADFCTSTLDKFLFSSENISKASSKLIEAASKNAIAGLSEQSVFIDQYKSKTEFANAIGYEIFEAFLELTINFIFYQLVSLISGADCTSNFCVSASTFQLFKALKIAYKFSKVIKVGVQGHYKKSIKLFLKYSSKELGKSFGKSVIPIPMIGNIFGSFLGGIGQRIFM</sequence>
<name>I7M833_TETTS</name>
<dbReference type="GeneID" id="7837499"/>
<evidence type="ECO:0000313" key="1">
    <source>
        <dbReference type="EMBL" id="EAR96519.1"/>
    </source>
</evidence>
<dbReference type="InParanoid" id="I7M833"/>
<dbReference type="HOGENOM" id="CLU_1471061_0_0_1"/>
<dbReference type="Proteomes" id="UP000009168">
    <property type="component" value="Unassembled WGS sequence"/>
</dbReference>